<protein>
    <submittedName>
        <fullName evidence="1">Uncharacterized protein</fullName>
    </submittedName>
</protein>
<proteinExistence type="predicted"/>
<gene>
    <name evidence="1" type="ORF">AF72_10455</name>
</gene>
<organism evidence="1 2">
    <name type="scientific">Xylella taiwanensis</name>
    <dbReference type="NCBI Taxonomy" id="1444770"/>
    <lineage>
        <taxon>Bacteria</taxon>
        <taxon>Pseudomonadati</taxon>
        <taxon>Pseudomonadota</taxon>
        <taxon>Gammaproteobacteria</taxon>
        <taxon>Lysobacterales</taxon>
        <taxon>Lysobacteraceae</taxon>
        <taxon>Xylella</taxon>
    </lineage>
</organism>
<sequence>MVIAEKIDHINCLGEPLIAFVQGKRAFLAIGDLFELMIGS</sequence>
<dbReference type="Proteomes" id="UP000020406">
    <property type="component" value="Unassembled WGS sequence"/>
</dbReference>
<dbReference type="PATRIC" id="fig|1444770.3.peg.2480"/>
<accession>Z9JH86</accession>
<reference evidence="1 2" key="1">
    <citation type="journal article" date="2014" name="Genome Announc.">
        <title>Draft Genome Sequence of Xylella fastidiosa Pear Leaf Scorch Strain in Taiwan.</title>
        <authorList>
            <person name="Su C.C."/>
            <person name="Deng W.L."/>
            <person name="Jan F.J."/>
            <person name="Chang C.J."/>
            <person name="Huang H."/>
            <person name="Chen J."/>
        </authorList>
    </citation>
    <scope>NUCLEOTIDE SEQUENCE [LARGE SCALE GENOMIC DNA]</scope>
    <source>
        <strain evidence="1 2">PLS229</strain>
    </source>
</reference>
<dbReference type="AlphaFoldDB" id="Z9JH86"/>
<name>Z9JH86_9GAMM</name>
<dbReference type="EMBL" id="JDSQ01000019">
    <property type="protein sequence ID" value="EWS77509.1"/>
    <property type="molecule type" value="Genomic_DNA"/>
</dbReference>
<evidence type="ECO:0000313" key="1">
    <source>
        <dbReference type="EMBL" id="EWS77509.1"/>
    </source>
</evidence>
<evidence type="ECO:0000313" key="2">
    <source>
        <dbReference type="Proteomes" id="UP000020406"/>
    </source>
</evidence>
<comment type="caution">
    <text evidence="1">The sequence shown here is derived from an EMBL/GenBank/DDBJ whole genome shotgun (WGS) entry which is preliminary data.</text>
</comment>